<evidence type="ECO:0000256" key="3">
    <source>
        <dbReference type="SAM" id="MobiDB-lite"/>
    </source>
</evidence>
<dbReference type="RefSeq" id="XP_002116190.1">
    <property type="nucleotide sequence ID" value="XM_002116154.1"/>
</dbReference>
<feature type="compositionally biased region" description="Polar residues" evidence="3">
    <location>
        <begin position="206"/>
        <end position="223"/>
    </location>
</feature>
<dbReference type="HOGENOM" id="CLU_977711_0_0_1"/>
<feature type="coiled-coil region" evidence="2">
    <location>
        <begin position="3"/>
        <end position="30"/>
    </location>
</feature>
<dbReference type="STRING" id="10228.B3S7M4"/>
<dbReference type="PhylomeDB" id="B3S7M4"/>
<dbReference type="Proteomes" id="UP000009022">
    <property type="component" value="Unassembled WGS sequence"/>
</dbReference>
<proteinExistence type="inferred from homology"/>
<accession>B3S7M4</accession>
<dbReference type="CTD" id="6757496"/>
<keyword evidence="2" id="KW-0175">Coiled coil</keyword>
<dbReference type="InParanoid" id="B3S7M4"/>
<dbReference type="InterPro" id="IPR038792">
    <property type="entry name" value="CFAP97D1/2"/>
</dbReference>
<keyword evidence="5" id="KW-1185">Reference proteome</keyword>
<feature type="region of interest" description="Disordered" evidence="3">
    <location>
        <begin position="112"/>
        <end position="285"/>
    </location>
</feature>
<feature type="compositionally biased region" description="Basic and acidic residues" evidence="3">
    <location>
        <begin position="183"/>
        <end position="193"/>
    </location>
</feature>
<evidence type="ECO:0000313" key="5">
    <source>
        <dbReference type="Proteomes" id="UP000009022"/>
    </source>
</evidence>
<feature type="compositionally biased region" description="Low complexity" evidence="3">
    <location>
        <begin position="244"/>
        <end position="277"/>
    </location>
</feature>
<dbReference type="AlphaFoldDB" id="B3S7M4"/>
<feature type="compositionally biased region" description="Basic and acidic residues" evidence="3">
    <location>
        <begin position="224"/>
        <end position="243"/>
    </location>
</feature>
<protein>
    <recommendedName>
        <fullName evidence="6">Cilia- and flagella-associated protein 97</fullName>
    </recommendedName>
</protein>
<organism evidence="4 5">
    <name type="scientific">Trichoplax adhaerens</name>
    <name type="common">Trichoplax reptans</name>
    <dbReference type="NCBI Taxonomy" id="10228"/>
    <lineage>
        <taxon>Eukaryota</taxon>
        <taxon>Metazoa</taxon>
        <taxon>Placozoa</taxon>
        <taxon>Uniplacotomia</taxon>
        <taxon>Trichoplacea</taxon>
        <taxon>Trichoplacidae</taxon>
        <taxon>Trichoplax</taxon>
    </lineage>
</organism>
<evidence type="ECO:0000256" key="1">
    <source>
        <dbReference type="ARBA" id="ARBA00008315"/>
    </source>
</evidence>
<feature type="compositionally biased region" description="Low complexity" evidence="3">
    <location>
        <begin position="149"/>
        <end position="163"/>
    </location>
</feature>
<dbReference type="PANTHER" id="PTHR33768:SF3">
    <property type="entry name" value="MIP11318P"/>
    <property type="match status" value="1"/>
</dbReference>
<evidence type="ECO:0008006" key="6">
    <source>
        <dbReference type="Google" id="ProtNLM"/>
    </source>
</evidence>
<sequence length="285" mass="31804">MHLHTKLKKIQTEEERLAEIEKDNRLLLEKMSGIMRTRGRIDNVNSYDHKSLNKIKRQRDMLRVTSENQQILKRISAKEPHYKHQAWDDDWRKNQQFMENITRFPKDVLAQQVAKGKRTNKKDPSASDESPSKSDDDSHDDDKSKVTEQADSSNAADQDASKAAQDEEINEAITEDQNATQDQQEKSLEKPKTPEVSAEAEEATPVISTESDANATITANATESSDKSQEKKASTPTTEEFRPKSSASAKSVKSASSAKSIKSASSVKSAKSAASRSSRSRQIKA</sequence>
<dbReference type="InterPro" id="IPR029488">
    <property type="entry name" value="Hmw/CFAP97"/>
</dbReference>
<evidence type="ECO:0000256" key="2">
    <source>
        <dbReference type="SAM" id="Coils"/>
    </source>
</evidence>
<name>B3S7M4_TRIAD</name>
<feature type="compositionally biased region" description="Basic and acidic residues" evidence="3">
    <location>
        <begin position="121"/>
        <end position="148"/>
    </location>
</feature>
<dbReference type="EMBL" id="DS985254">
    <property type="protein sequence ID" value="EDV21223.1"/>
    <property type="molecule type" value="Genomic_DNA"/>
</dbReference>
<evidence type="ECO:0000313" key="4">
    <source>
        <dbReference type="EMBL" id="EDV21223.1"/>
    </source>
</evidence>
<dbReference type="OrthoDB" id="2163395at2759"/>
<dbReference type="KEGG" id="tad:TRIADDRAFT_60218"/>
<reference evidence="4 5" key="1">
    <citation type="journal article" date="2008" name="Nature">
        <title>The Trichoplax genome and the nature of placozoans.</title>
        <authorList>
            <person name="Srivastava M."/>
            <person name="Begovic E."/>
            <person name="Chapman J."/>
            <person name="Putnam N.H."/>
            <person name="Hellsten U."/>
            <person name="Kawashima T."/>
            <person name="Kuo A."/>
            <person name="Mitros T."/>
            <person name="Salamov A."/>
            <person name="Carpenter M.L."/>
            <person name="Signorovitch A.Y."/>
            <person name="Moreno M.A."/>
            <person name="Kamm K."/>
            <person name="Grimwood J."/>
            <person name="Schmutz J."/>
            <person name="Shapiro H."/>
            <person name="Grigoriev I.V."/>
            <person name="Buss L.W."/>
            <person name="Schierwater B."/>
            <person name="Dellaporta S.L."/>
            <person name="Rokhsar D.S."/>
        </authorList>
    </citation>
    <scope>NUCLEOTIDE SEQUENCE [LARGE SCALE GENOMIC DNA]</scope>
    <source>
        <strain evidence="4 5">Grell-BS-1999</strain>
    </source>
</reference>
<comment type="similarity">
    <text evidence="1">Belongs to the CFAP97 family.</text>
</comment>
<dbReference type="eggNOG" id="ENOG502RZE9">
    <property type="taxonomic scope" value="Eukaryota"/>
</dbReference>
<dbReference type="Pfam" id="PF13879">
    <property type="entry name" value="Hmw_CFAP97"/>
    <property type="match status" value="1"/>
</dbReference>
<dbReference type="GeneID" id="6757496"/>
<gene>
    <name evidence="4" type="ORF">TRIADDRAFT_60218</name>
</gene>
<dbReference type="PANTHER" id="PTHR33768">
    <property type="entry name" value="MIP11318P"/>
    <property type="match status" value="1"/>
</dbReference>